<feature type="region of interest" description="Disordered" evidence="1">
    <location>
        <begin position="63"/>
        <end position="107"/>
    </location>
</feature>
<dbReference type="GeneID" id="115015024"/>
<protein>
    <submittedName>
        <fullName evidence="4">Uncharacterized protein LOC115015024</fullName>
    </submittedName>
</protein>
<sequence>MNLQLQLVTIEKCGFHPPVTKGKSSPDLTSSPGSSLSPSRRLSSPEKIINLHEQLQKTLMSSYQAPVSRGRGHQPRKCLSFSAPADLRPASQTKKQSFSSDTPNTNSLPVTAAVSQAKHPPPVTTTNRSTTLFNAVASRSAHVTFRPNIITNHHFNADTSKTTTSALSSSSCSPLATLAPCKAISTSSSATNITTPPKLAKKMSAIPDKSDAKHSASTPLTLRTSTFDSDVLIRSDTNPKTTASDTTVPSISTALEAYRSNMPCKTDGATPAYHGLIFAASCSPPAHRLPERSNKSARKSTAALEKQARPKPEAPAEVRSVEVIKTVGQSSLMIGWERPPLDELGCSNGTFVYGYRVFIDGDFHKSVMSSACTKSILENVDLSVPVHISVQTLGSNALSSQFVHTMYRTVRTDQH</sequence>
<reference evidence="4" key="1">
    <citation type="submission" date="2025-08" db="UniProtKB">
        <authorList>
            <consortium name="RefSeq"/>
        </authorList>
    </citation>
    <scope>IDENTIFICATION</scope>
</reference>
<dbReference type="AlphaFoldDB" id="A0A6J2QJE9"/>
<dbReference type="OrthoDB" id="4158657at2759"/>
<evidence type="ECO:0000313" key="4">
    <source>
        <dbReference type="RefSeq" id="XP_029298049.1"/>
    </source>
</evidence>
<feature type="region of interest" description="Disordered" evidence="1">
    <location>
        <begin position="15"/>
        <end position="43"/>
    </location>
</feature>
<keyword evidence="3" id="KW-1185">Reference proteome</keyword>
<dbReference type="InterPro" id="IPR013783">
    <property type="entry name" value="Ig-like_fold"/>
</dbReference>
<dbReference type="KEGG" id="cgob:115015024"/>
<dbReference type="Gene3D" id="2.60.40.10">
    <property type="entry name" value="Immunoglobulins"/>
    <property type="match status" value="1"/>
</dbReference>
<dbReference type="Proteomes" id="UP000504630">
    <property type="component" value="Chromosome 10"/>
</dbReference>
<gene>
    <name evidence="4" type="primary">LOC115015024</name>
</gene>
<evidence type="ECO:0000256" key="1">
    <source>
        <dbReference type="SAM" id="MobiDB-lite"/>
    </source>
</evidence>
<feature type="domain" description="RIMS-binding protein 1/2/3 Fn3" evidence="2">
    <location>
        <begin position="312"/>
        <end position="401"/>
    </location>
</feature>
<organism evidence="3 4">
    <name type="scientific">Cottoperca gobio</name>
    <name type="common">Frogmouth</name>
    <name type="synonym">Aphritis gobio</name>
    <dbReference type="NCBI Taxonomy" id="56716"/>
    <lineage>
        <taxon>Eukaryota</taxon>
        <taxon>Metazoa</taxon>
        <taxon>Chordata</taxon>
        <taxon>Craniata</taxon>
        <taxon>Vertebrata</taxon>
        <taxon>Euteleostomi</taxon>
        <taxon>Actinopterygii</taxon>
        <taxon>Neopterygii</taxon>
        <taxon>Teleostei</taxon>
        <taxon>Neoteleostei</taxon>
        <taxon>Acanthomorphata</taxon>
        <taxon>Eupercaria</taxon>
        <taxon>Perciformes</taxon>
        <taxon>Notothenioidei</taxon>
        <taxon>Bovichtidae</taxon>
        <taxon>Cottoperca</taxon>
    </lineage>
</organism>
<name>A0A6J2QJE9_COTGO</name>
<evidence type="ECO:0000259" key="2">
    <source>
        <dbReference type="Pfam" id="PF25523"/>
    </source>
</evidence>
<feature type="region of interest" description="Disordered" evidence="1">
    <location>
        <begin position="286"/>
        <end position="317"/>
    </location>
</feature>
<dbReference type="InParanoid" id="A0A6J2QJE9"/>
<accession>A0A6J2QJE9</accession>
<dbReference type="Pfam" id="PF25523">
    <property type="entry name" value="Ig_RIMBP2"/>
    <property type="match status" value="1"/>
</dbReference>
<feature type="compositionally biased region" description="Polar residues" evidence="1">
    <location>
        <begin position="90"/>
        <end position="107"/>
    </location>
</feature>
<dbReference type="RefSeq" id="XP_029298049.1">
    <property type="nucleotide sequence ID" value="XM_029442189.1"/>
</dbReference>
<feature type="compositionally biased region" description="Basic and acidic residues" evidence="1">
    <location>
        <begin position="306"/>
        <end position="317"/>
    </location>
</feature>
<dbReference type="InterPro" id="IPR057884">
    <property type="entry name" value="FN3_RIM-BP1/2/3"/>
</dbReference>
<proteinExistence type="predicted"/>
<evidence type="ECO:0000313" key="3">
    <source>
        <dbReference type="Proteomes" id="UP000504630"/>
    </source>
</evidence>
<feature type="compositionally biased region" description="Low complexity" evidence="1">
    <location>
        <begin position="25"/>
        <end position="42"/>
    </location>
</feature>